<dbReference type="EMBL" id="BJCL01000007">
    <property type="protein sequence ID" value="GCL63843.1"/>
    <property type="molecule type" value="Genomic_DNA"/>
</dbReference>
<feature type="compositionally biased region" description="Basic residues" evidence="5">
    <location>
        <begin position="18"/>
        <end position="27"/>
    </location>
</feature>
<evidence type="ECO:0000313" key="8">
    <source>
        <dbReference type="Proteomes" id="UP000301751"/>
    </source>
</evidence>
<evidence type="ECO:0000256" key="3">
    <source>
        <dbReference type="ARBA" id="ARBA00022777"/>
    </source>
</evidence>
<evidence type="ECO:0000256" key="2">
    <source>
        <dbReference type="ARBA" id="ARBA00022679"/>
    </source>
</evidence>
<dbReference type="InterPro" id="IPR022486">
    <property type="entry name" value="PPK2_PA0141"/>
</dbReference>
<comment type="similarity">
    <text evidence="1 4">Belongs to the polyphosphate kinase 2 (PPK2) family. Class I subfamily.</text>
</comment>
<keyword evidence="8" id="KW-1185">Reference proteome</keyword>
<reference evidence="8" key="1">
    <citation type="submission" date="2019-03" db="EMBL/GenBank/DDBJ databases">
        <title>Aquabacterium pictum sp.nov., the first bacteriochlorophyll a-containing freshwater bacterium in the genus Aquabacterium of the class Betaproteobacteria.</title>
        <authorList>
            <person name="Hirose S."/>
            <person name="Tank M."/>
            <person name="Hara E."/>
            <person name="Tamaki H."/>
            <person name="Takaichi S."/>
            <person name="Haruta S."/>
            <person name="Hanada S."/>
        </authorList>
    </citation>
    <scope>NUCLEOTIDE SEQUENCE [LARGE SCALE GENOMIC DNA]</scope>
    <source>
        <strain evidence="8">W35</strain>
    </source>
</reference>
<dbReference type="Pfam" id="PF03976">
    <property type="entry name" value="PPK2"/>
    <property type="match status" value="1"/>
</dbReference>
<evidence type="ECO:0000256" key="1">
    <source>
        <dbReference type="ARBA" id="ARBA00009924"/>
    </source>
</evidence>
<dbReference type="PANTHER" id="PTHR34383:SF1">
    <property type="entry name" value="ADP-POLYPHOSPHATE PHOSPHOTRANSFERASE"/>
    <property type="match status" value="1"/>
</dbReference>
<evidence type="ECO:0000313" key="7">
    <source>
        <dbReference type="EMBL" id="GCL63843.1"/>
    </source>
</evidence>
<dbReference type="Gene3D" id="3.40.50.300">
    <property type="entry name" value="P-loop containing nucleotide triphosphate hydrolases"/>
    <property type="match status" value="1"/>
</dbReference>
<dbReference type="OrthoDB" id="9775224at2"/>
<dbReference type="GO" id="GO:0006793">
    <property type="term" value="P:phosphorus metabolic process"/>
    <property type="evidence" value="ECO:0007669"/>
    <property type="project" value="InterPro"/>
</dbReference>
<organism evidence="7 8">
    <name type="scientific">Pseudaquabacterium pictum</name>
    <dbReference type="NCBI Taxonomy" id="2315236"/>
    <lineage>
        <taxon>Bacteria</taxon>
        <taxon>Pseudomonadati</taxon>
        <taxon>Pseudomonadota</taxon>
        <taxon>Betaproteobacteria</taxon>
        <taxon>Burkholderiales</taxon>
        <taxon>Sphaerotilaceae</taxon>
        <taxon>Pseudaquabacterium</taxon>
    </lineage>
</organism>
<dbReference type="GO" id="GO:0008976">
    <property type="term" value="F:polyphosphate kinase activity"/>
    <property type="evidence" value="ECO:0007669"/>
    <property type="project" value="UniProtKB-UniRule"/>
</dbReference>
<dbReference type="Proteomes" id="UP000301751">
    <property type="component" value="Unassembled WGS sequence"/>
</dbReference>
<keyword evidence="3 4" id="KW-0418">Kinase</keyword>
<evidence type="ECO:0000259" key="6">
    <source>
        <dbReference type="Pfam" id="PF03976"/>
    </source>
</evidence>
<accession>A0A480AQY0</accession>
<feature type="region of interest" description="Disordered" evidence="5">
    <location>
        <begin position="1"/>
        <end position="34"/>
    </location>
</feature>
<evidence type="ECO:0000256" key="5">
    <source>
        <dbReference type="SAM" id="MobiDB-lite"/>
    </source>
</evidence>
<dbReference type="AlphaFoldDB" id="A0A480AQY0"/>
<comment type="caution">
    <text evidence="7">The sequence shown here is derived from an EMBL/GenBank/DDBJ whole genome shotgun (WGS) entry which is preliminary data.</text>
</comment>
<comment type="subunit">
    <text evidence="4">Homotetramer.</text>
</comment>
<name>A0A480AQY0_9BURK</name>
<proteinExistence type="inferred from homology"/>
<dbReference type="RefSeq" id="WP_137733584.1">
    <property type="nucleotide sequence ID" value="NZ_BJCL01000007.1"/>
</dbReference>
<feature type="domain" description="Polyphosphate kinase-2-related" evidence="6">
    <location>
        <begin position="133"/>
        <end position="356"/>
    </location>
</feature>
<sequence>MAKDTPAPTSTAANAAPRKPRSPRRRVAAGDTAPLLQPAAIAAHMADRATTGARTEQAMALADVLARHAQGQSAGTVLAELQALMDGASPDDRKALRKLLFQPAATPAEADADTALSPGWREGQYPYKNLLLRRRYEQQKYRLQVELLKLQAWVKDTGARVVILFEGRDAAGKGGTIKRLMEHLNPRGARVVALEKPSEVERGQWYFQRYIQHLPTRGEIVLFDRSWYNRAGVERVMGFCSDAEYDEFLRQTPEFERQLVRSGVHLFKFWFSVSRAEQRRRFKERKLHPLKQWKLSPIDLASLDKWDDYTRAKEAMFLHCDTSDAPWTVIKSDCKKRARLNAMRYLLHRLPYARKDLAAVGAVDPLIVGRPSLVPSIGDDQLAGNAG</sequence>
<dbReference type="InterPro" id="IPR027417">
    <property type="entry name" value="P-loop_NTPase"/>
</dbReference>
<keyword evidence="2 4" id="KW-0808">Transferase</keyword>
<dbReference type="EC" id="2.7.4.-" evidence="4"/>
<feature type="compositionally biased region" description="Low complexity" evidence="5">
    <location>
        <begin position="1"/>
        <end position="17"/>
    </location>
</feature>
<dbReference type="SUPFAM" id="SSF52540">
    <property type="entry name" value="P-loop containing nucleoside triphosphate hydrolases"/>
    <property type="match status" value="1"/>
</dbReference>
<comment type="function">
    <text evidence="4">Uses inorganic polyphosphate (polyP) as a donor to convert GDP to GTP or ADP to ATP.</text>
</comment>
<evidence type="ECO:0000256" key="4">
    <source>
        <dbReference type="RuleBase" id="RU369062"/>
    </source>
</evidence>
<gene>
    <name evidence="7" type="ORF">AQPW35_29240</name>
</gene>
<dbReference type="PANTHER" id="PTHR34383">
    <property type="entry name" value="POLYPHOSPHATE:AMP PHOSPHOTRANSFERASE-RELATED"/>
    <property type="match status" value="1"/>
</dbReference>
<protein>
    <recommendedName>
        <fullName evidence="4">ADP/GDP-polyphosphate phosphotransferase</fullName>
        <ecNumber evidence="4">2.7.4.-</ecNumber>
    </recommendedName>
    <alternativeName>
        <fullName evidence="4">Polyphosphate kinase PPK2</fullName>
    </alternativeName>
</protein>
<dbReference type="NCBIfam" id="TIGR03707">
    <property type="entry name" value="PPK2_P_aer"/>
    <property type="match status" value="1"/>
</dbReference>
<dbReference type="InterPro" id="IPR022488">
    <property type="entry name" value="PPK2-related"/>
</dbReference>